<organism evidence="1">
    <name type="scientific">Arundo donax</name>
    <name type="common">Giant reed</name>
    <name type="synonym">Donax arundinaceus</name>
    <dbReference type="NCBI Taxonomy" id="35708"/>
    <lineage>
        <taxon>Eukaryota</taxon>
        <taxon>Viridiplantae</taxon>
        <taxon>Streptophyta</taxon>
        <taxon>Embryophyta</taxon>
        <taxon>Tracheophyta</taxon>
        <taxon>Spermatophyta</taxon>
        <taxon>Magnoliopsida</taxon>
        <taxon>Liliopsida</taxon>
        <taxon>Poales</taxon>
        <taxon>Poaceae</taxon>
        <taxon>PACMAD clade</taxon>
        <taxon>Arundinoideae</taxon>
        <taxon>Arundineae</taxon>
        <taxon>Arundo</taxon>
    </lineage>
</organism>
<accession>A0A0A9H771</accession>
<dbReference type="EMBL" id="GBRH01166282">
    <property type="protein sequence ID" value="JAE31614.1"/>
    <property type="molecule type" value="Transcribed_RNA"/>
</dbReference>
<name>A0A0A9H771_ARUDO</name>
<proteinExistence type="predicted"/>
<reference evidence="1" key="1">
    <citation type="submission" date="2014-09" db="EMBL/GenBank/DDBJ databases">
        <authorList>
            <person name="Magalhaes I.L.F."/>
            <person name="Oliveira U."/>
            <person name="Santos F.R."/>
            <person name="Vidigal T.H.D.A."/>
            <person name="Brescovit A.D."/>
            <person name="Santos A.J."/>
        </authorList>
    </citation>
    <scope>NUCLEOTIDE SEQUENCE</scope>
    <source>
        <tissue evidence="1">Shoot tissue taken approximately 20 cm above the soil surface</tissue>
    </source>
</reference>
<dbReference type="AlphaFoldDB" id="A0A0A9H771"/>
<reference evidence="1" key="2">
    <citation type="journal article" date="2015" name="Data Brief">
        <title>Shoot transcriptome of the giant reed, Arundo donax.</title>
        <authorList>
            <person name="Barrero R.A."/>
            <person name="Guerrero F.D."/>
            <person name="Moolhuijzen P."/>
            <person name="Goolsby J.A."/>
            <person name="Tidwell J."/>
            <person name="Bellgard S.E."/>
            <person name="Bellgard M.I."/>
        </authorList>
    </citation>
    <scope>NUCLEOTIDE SEQUENCE</scope>
    <source>
        <tissue evidence="1">Shoot tissue taken approximately 20 cm above the soil surface</tissue>
    </source>
</reference>
<sequence length="66" mass="7640">MILQYMLSFKDLITQLAFSSKKQFYPDSIELNPLSNFGIQTLSLRVLHFFGCHIFNSQALKVQLQS</sequence>
<evidence type="ECO:0000313" key="1">
    <source>
        <dbReference type="EMBL" id="JAE31614.1"/>
    </source>
</evidence>
<protein>
    <submittedName>
        <fullName evidence="1">Uncharacterized protein</fullName>
    </submittedName>
</protein>